<name>F8GUJ0_CUPNN</name>
<dbReference type="AlphaFoldDB" id="F8GUJ0"/>
<evidence type="ECO:0000256" key="4">
    <source>
        <dbReference type="ARBA" id="ARBA00022833"/>
    </source>
</evidence>
<dbReference type="Gene3D" id="3.40.630.10">
    <property type="entry name" value="Zn peptidases"/>
    <property type="match status" value="1"/>
</dbReference>
<evidence type="ECO:0000313" key="6">
    <source>
        <dbReference type="EMBL" id="AEI82394.1"/>
    </source>
</evidence>
<dbReference type="SUPFAM" id="SSF53187">
    <property type="entry name" value="Zn-dependent exopeptidases"/>
    <property type="match status" value="1"/>
</dbReference>
<accession>F8GUJ0</accession>
<gene>
    <name evidence="6" type="ordered locus">CNE_BB1p09830</name>
</gene>
<dbReference type="InterPro" id="IPR043795">
    <property type="entry name" value="N-alpha-Ac-DABA-like"/>
</dbReference>
<dbReference type="EMBL" id="CP002879">
    <property type="protein sequence ID" value="AEI82394.1"/>
    <property type="molecule type" value="Genomic_DNA"/>
</dbReference>
<keyword evidence="6" id="KW-0614">Plasmid</keyword>
<proteinExistence type="predicted"/>
<protein>
    <submittedName>
        <fullName evidence="6">Succinylglutamate desuccinylase/aspartoacylase</fullName>
    </submittedName>
</protein>
<evidence type="ECO:0000313" key="7">
    <source>
        <dbReference type="Proteomes" id="UP000006798"/>
    </source>
</evidence>
<sequence length="277" mass="29494">MAGTHGDEFEGQVTLTRLAQELDANDLVGHLIIVPMANYPAARAGQRVSPIDQGNLNRLYPGDPDGTPSEMIAHFIETELMTRADFIFDLHSGGASLNYLPATTSVMSTGAVSEEERRAHMMAFGAPYGLMLSSAPGAGSSSEAAARRGIPRLGTELGGRAWIHPAYSELCEDGVRRVLGRLGVIEAGELPPPAAVEFLSVDRECYVYATAAGIFDGAVTLGSEVKQGECAGKIHFPETPLRKPESVYFSADGIVVCERALAMCEIGDCLYHLGKPL</sequence>
<dbReference type="Proteomes" id="UP000006798">
    <property type="component" value="Plasmid pBB1"/>
</dbReference>
<dbReference type="InterPro" id="IPR055438">
    <property type="entry name" value="AstE_AspA_cat"/>
</dbReference>
<dbReference type="PIRSF" id="PIRSF039012">
    <property type="entry name" value="ASP"/>
    <property type="match status" value="1"/>
</dbReference>
<reference evidence="6 7" key="1">
    <citation type="journal article" date="2011" name="J. Bacteriol.">
        <title>Complete genome sequence of the type strain Cupriavidus necator N-1.</title>
        <authorList>
            <person name="Poehlein A."/>
            <person name="Kusian B."/>
            <person name="Friedrich B."/>
            <person name="Daniel R."/>
            <person name="Bowien B."/>
        </authorList>
    </citation>
    <scope>NUCLEOTIDE SEQUENCE [LARGE SCALE GENOMIC DNA]</scope>
    <source>
        <strain evidence="7">ATCC 43291 / DSM 13513 / CCUG 52238 / LMG 8453 / N-1</strain>
        <plasmid evidence="6 7">pBB1</plasmid>
    </source>
</reference>
<dbReference type="GO" id="GO:0046872">
    <property type="term" value="F:metal ion binding"/>
    <property type="evidence" value="ECO:0007669"/>
    <property type="project" value="UniProtKB-KW"/>
</dbReference>
<keyword evidence="4" id="KW-0862">Zinc</keyword>
<dbReference type="PANTHER" id="PTHR37326:SF1">
    <property type="entry name" value="BLL3975 PROTEIN"/>
    <property type="match status" value="1"/>
</dbReference>
<evidence type="ECO:0000256" key="2">
    <source>
        <dbReference type="ARBA" id="ARBA00022723"/>
    </source>
</evidence>
<evidence type="ECO:0000256" key="1">
    <source>
        <dbReference type="ARBA" id="ARBA00001947"/>
    </source>
</evidence>
<evidence type="ECO:0000259" key="5">
    <source>
        <dbReference type="Pfam" id="PF24827"/>
    </source>
</evidence>
<comment type="cofactor">
    <cofactor evidence="1">
        <name>Zn(2+)</name>
        <dbReference type="ChEBI" id="CHEBI:29105"/>
    </cofactor>
</comment>
<organism evidence="6 7">
    <name type="scientific">Cupriavidus necator (strain ATCC 43291 / DSM 13513 / CCUG 52238 / LMG 8453 / N-1)</name>
    <name type="common">Ralstonia eutropha</name>
    <dbReference type="NCBI Taxonomy" id="1042878"/>
    <lineage>
        <taxon>Bacteria</taxon>
        <taxon>Pseudomonadati</taxon>
        <taxon>Pseudomonadota</taxon>
        <taxon>Betaproteobacteria</taxon>
        <taxon>Burkholderiales</taxon>
        <taxon>Burkholderiaceae</taxon>
        <taxon>Cupriavidus</taxon>
    </lineage>
</organism>
<evidence type="ECO:0000256" key="3">
    <source>
        <dbReference type="ARBA" id="ARBA00022801"/>
    </source>
</evidence>
<keyword evidence="2" id="KW-0479">Metal-binding</keyword>
<keyword evidence="3" id="KW-0378">Hydrolase</keyword>
<geneLocation type="plasmid" evidence="6 7">
    <name>pBB1</name>
</geneLocation>
<dbReference type="PANTHER" id="PTHR37326">
    <property type="entry name" value="BLL3975 PROTEIN"/>
    <property type="match status" value="1"/>
</dbReference>
<feature type="domain" description="Succinylglutamate desuccinylase/Aspartoacylase catalytic" evidence="5">
    <location>
        <begin position="1"/>
        <end position="178"/>
    </location>
</feature>
<dbReference type="KEGG" id="cnc:CNE_BB1p09830"/>
<dbReference type="Pfam" id="PF24827">
    <property type="entry name" value="AstE_AspA_cat"/>
    <property type="match status" value="1"/>
</dbReference>
<dbReference type="InterPro" id="IPR053138">
    <property type="entry name" value="N-alpha-Ac-DABA_deacetylase"/>
</dbReference>
<dbReference type="HOGENOM" id="CLU_035605_1_0_4"/>
<dbReference type="GO" id="GO:0016788">
    <property type="term" value="F:hydrolase activity, acting on ester bonds"/>
    <property type="evidence" value="ECO:0007669"/>
    <property type="project" value="InterPro"/>
</dbReference>
<dbReference type="GO" id="GO:0016811">
    <property type="term" value="F:hydrolase activity, acting on carbon-nitrogen (but not peptide) bonds, in linear amides"/>
    <property type="evidence" value="ECO:0007669"/>
    <property type="project" value="InterPro"/>
</dbReference>